<dbReference type="Proteomes" id="UP000255066">
    <property type="component" value="Unassembled WGS sequence"/>
</dbReference>
<keyword evidence="3" id="KW-0238">DNA-binding</keyword>
<feature type="domain" description="HTH luxR-type" evidence="1">
    <location>
        <begin position="197"/>
        <end position="262"/>
    </location>
</feature>
<dbReference type="STRING" id="28083.Lbir_0631"/>
<dbReference type="Pfam" id="PF00196">
    <property type="entry name" value="GerE"/>
    <property type="match status" value="1"/>
</dbReference>
<sequence length="268" mass="31083">MMNHNRKIQLHPTLNFQEDIQVICRPLEVLGITYFAHVKVIGSKFSAISNNPALIEHYLQQHYYNVDIHTANSTYLGSYVLWDGITRYGLSEKMHIEAGQFGVLHTFSIIEKEENVYQFFHFATNKPGTAINQVYLSQLDFLKLFILYFKDTMKSNKHLNKAYELEFTLNKDVPGFSFNEEDYKLIIPNFELKKFNFPQCTKPLTKREISILKALHAGNTISQIAHVNNIAEITVNKTIANIKEKTNCKTHFQLGEFFARHFSSIKLL</sequence>
<dbReference type="Proteomes" id="UP000054735">
    <property type="component" value="Unassembled WGS sequence"/>
</dbReference>
<name>A0A378IAD2_9GAMM</name>
<dbReference type="InterPro" id="IPR016032">
    <property type="entry name" value="Sig_transdc_resp-reg_C-effctor"/>
</dbReference>
<dbReference type="PROSITE" id="PS50043">
    <property type="entry name" value="HTH_LUXR_2"/>
    <property type="match status" value="1"/>
</dbReference>
<accession>A0A378IAD2</accession>
<dbReference type="SUPFAM" id="SSF46894">
    <property type="entry name" value="C-terminal effector domain of the bipartite response regulators"/>
    <property type="match status" value="1"/>
</dbReference>
<organism evidence="3 5">
    <name type="scientific">Legionella birminghamensis</name>
    <dbReference type="NCBI Taxonomy" id="28083"/>
    <lineage>
        <taxon>Bacteria</taxon>
        <taxon>Pseudomonadati</taxon>
        <taxon>Pseudomonadota</taxon>
        <taxon>Gammaproteobacteria</taxon>
        <taxon>Legionellales</taxon>
        <taxon>Legionellaceae</taxon>
        <taxon>Legionella</taxon>
    </lineage>
</organism>
<evidence type="ECO:0000313" key="2">
    <source>
        <dbReference type="EMBL" id="KTC74841.1"/>
    </source>
</evidence>
<dbReference type="OrthoDB" id="5643398at2"/>
<dbReference type="InterPro" id="IPR036388">
    <property type="entry name" value="WH-like_DNA-bd_sf"/>
</dbReference>
<reference evidence="3 5" key="2">
    <citation type="submission" date="2018-06" db="EMBL/GenBank/DDBJ databases">
        <authorList>
            <consortium name="Pathogen Informatics"/>
            <person name="Doyle S."/>
        </authorList>
    </citation>
    <scope>NUCLEOTIDE SEQUENCE [LARGE SCALE GENOMIC DNA]</scope>
    <source>
        <strain evidence="3 5">NCTC12437</strain>
    </source>
</reference>
<protein>
    <submittedName>
        <fullName evidence="2">Bacterial regulatory protein, luxR family</fullName>
    </submittedName>
    <submittedName>
        <fullName evidence="3">Transcription regulator protein, response regulator containing CheY-like receiver domain and HTH DNA-binding domain</fullName>
    </submittedName>
</protein>
<evidence type="ECO:0000313" key="5">
    <source>
        <dbReference type="Proteomes" id="UP000255066"/>
    </source>
</evidence>
<evidence type="ECO:0000259" key="1">
    <source>
        <dbReference type="PROSITE" id="PS50043"/>
    </source>
</evidence>
<dbReference type="InterPro" id="IPR000792">
    <property type="entry name" value="Tscrpt_reg_LuxR_C"/>
</dbReference>
<dbReference type="GO" id="GO:0006355">
    <property type="term" value="P:regulation of DNA-templated transcription"/>
    <property type="evidence" value="ECO:0007669"/>
    <property type="project" value="InterPro"/>
</dbReference>
<dbReference type="Gene3D" id="1.10.10.10">
    <property type="entry name" value="Winged helix-like DNA-binding domain superfamily/Winged helix DNA-binding domain"/>
    <property type="match status" value="1"/>
</dbReference>
<dbReference type="SUPFAM" id="SSF75516">
    <property type="entry name" value="Pheromone-binding domain of LuxR-like quorum-sensing transcription factors"/>
    <property type="match status" value="1"/>
</dbReference>
<dbReference type="EMBL" id="LNXT01000007">
    <property type="protein sequence ID" value="KTC74841.1"/>
    <property type="molecule type" value="Genomic_DNA"/>
</dbReference>
<proteinExistence type="predicted"/>
<dbReference type="Gene3D" id="3.30.450.80">
    <property type="entry name" value="Transcription factor LuxR-like, autoinducer-binding domain"/>
    <property type="match status" value="1"/>
</dbReference>
<gene>
    <name evidence="2" type="ORF">Lbir_0631</name>
    <name evidence="3" type="ORF">NCTC12437_01516</name>
</gene>
<dbReference type="RefSeq" id="WP_058522745.1">
    <property type="nucleotide sequence ID" value="NZ_CAAAHV010000023.1"/>
</dbReference>
<dbReference type="AlphaFoldDB" id="A0A378IAD2"/>
<dbReference type="GO" id="GO:0003677">
    <property type="term" value="F:DNA binding"/>
    <property type="evidence" value="ECO:0007669"/>
    <property type="project" value="UniProtKB-KW"/>
</dbReference>
<reference evidence="2 4" key="1">
    <citation type="submission" date="2015-11" db="EMBL/GenBank/DDBJ databases">
        <title>Genomic analysis of 38 Legionella species identifies large and diverse effector repertoires.</title>
        <authorList>
            <person name="Burstein D."/>
            <person name="Amaro F."/>
            <person name="Zusman T."/>
            <person name="Lifshitz Z."/>
            <person name="Cohen O."/>
            <person name="Gilbert J.A."/>
            <person name="Pupko T."/>
            <person name="Shuman H.A."/>
            <person name="Segal G."/>
        </authorList>
    </citation>
    <scope>NUCLEOTIDE SEQUENCE [LARGE SCALE GENOMIC DNA]</scope>
    <source>
        <strain evidence="2 4">CDC#1407-AL-14</strain>
    </source>
</reference>
<evidence type="ECO:0000313" key="3">
    <source>
        <dbReference type="EMBL" id="STX31742.1"/>
    </source>
</evidence>
<dbReference type="SMART" id="SM00421">
    <property type="entry name" value="HTH_LUXR"/>
    <property type="match status" value="1"/>
</dbReference>
<evidence type="ECO:0000313" key="4">
    <source>
        <dbReference type="Proteomes" id="UP000054735"/>
    </source>
</evidence>
<dbReference type="InterPro" id="IPR036693">
    <property type="entry name" value="TF_LuxR_autoind-bd_dom_sf"/>
</dbReference>
<keyword evidence="4" id="KW-1185">Reference proteome</keyword>
<dbReference type="EMBL" id="UGNW01000001">
    <property type="protein sequence ID" value="STX31742.1"/>
    <property type="molecule type" value="Genomic_DNA"/>
</dbReference>